<keyword evidence="7" id="KW-1185">Reference proteome</keyword>
<dbReference type="OMA" id="DEMAYEN"/>
<dbReference type="Gene3D" id="6.10.140.2220">
    <property type="match status" value="1"/>
</dbReference>
<keyword evidence="1" id="KW-0479">Metal-binding</keyword>
<evidence type="ECO:0000313" key="7">
    <source>
        <dbReference type="Proteomes" id="UP000016933"/>
    </source>
</evidence>
<dbReference type="HOGENOM" id="CLU_1224748_0_0_1"/>
<evidence type="ECO:0000256" key="1">
    <source>
        <dbReference type="ARBA" id="ARBA00022723"/>
    </source>
</evidence>
<gene>
    <name evidence="6" type="ORF">DOTSEDRAFT_34222</name>
</gene>
<dbReference type="Proteomes" id="UP000016933">
    <property type="component" value="Unassembled WGS sequence"/>
</dbReference>
<dbReference type="PROSITE" id="PS50865">
    <property type="entry name" value="ZF_MYND_2"/>
    <property type="match status" value="1"/>
</dbReference>
<evidence type="ECO:0000256" key="2">
    <source>
        <dbReference type="ARBA" id="ARBA00022771"/>
    </source>
</evidence>
<dbReference type="Pfam" id="PF01753">
    <property type="entry name" value="zf-MYND"/>
    <property type="match status" value="1"/>
</dbReference>
<keyword evidence="3" id="KW-0862">Zinc</keyword>
<evidence type="ECO:0000313" key="6">
    <source>
        <dbReference type="EMBL" id="EME45781.1"/>
    </source>
</evidence>
<keyword evidence="2 4" id="KW-0863">Zinc-finger</keyword>
<organism evidence="6 7">
    <name type="scientific">Dothistroma septosporum (strain NZE10 / CBS 128990)</name>
    <name type="common">Red band needle blight fungus</name>
    <name type="synonym">Mycosphaerella pini</name>
    <dbReference type="NCBI Taxonomy" id="675120"/>
    <lineage>
        <taxon>Eukaryota</taxon>
        <taxon>Fungi</taxon>
        <taxon>Dikarya</taxon>
        <taxon>Ascomycota</taxon>
        <taxon>Pezizomycotina</taxon>
        <taxon>Dothideomycetes</taxon>
        <taxon>Dothideomycetidae</taxon>
        <taxon>Mycosphaerellales</taxon>
        <taxon>Mycosphaerellaceae</taxon>
        <taxon>Dothistroma</taxon>
    </lineage>
</organism>
<evidence type="ECO:0000259" key="5">
    <source>
        <dbReference type="PROSITE" id="PS50865"/>
    </source>
</evidence>
<dbReference type="GO" id="GO:0008270">
    <property type="term" value="F:zinc ion binding"/>
    <property type="evidence" value="ECO:0007669"/>
    <property type="project" value="UniProtKB-KW"/>
</dbReference>
<sequence length="226" mass="25168">MAFGPVRGLQFFPNAVANPPVNVRIDANDFNDSGNWVISPATKQFSVPVKIGRYEVPDEVQGLNETATNLFLCIDVDSQYFALPQGNPVRGSIVMVRCDGQDLDEHTIYAMAALTVGYINATGRRFKEVTSGELSLETFYIEVKAQLTRERAAKRYQDLKQDEMAYENPFRITPADGVKFCDSCGATQRALGDALFLCGVCGEGRYCSKECQKREWKVHKSSCKKP</sequence>
<evidence type="ECO:0000256" key="3">
    <source>
        <dbReference type="ARBA" id="ARBA00022833"/>
    </source>
</evidence>
<dbReference type="AlphaFoldDB" id="N1PQQ6"/>
<feature type="domain" description="MYND-type" evidence="5">
    <location>
        <begin position="181"/>
        <end position="223"/>
    </location>
</feature>
<protein>
    <recommendedName>
        <fullName evidence="5">MYND-type domain-containing protein</fullName>
    </recommendedName>
</protein>
<name>N1PQQ6_DOTSN</name>
<dbReference type="EMBL" id="KB446538">
    <property type="protein sequence ID" value="EME45781.1"/>
    <property type="molecule type" value="Genomic_DNA"/>
</dbReference>
<proteinExistence type="predicted"/>
<dbReference type="SUPFAM" id="SSF144232">
    <property type="entry name" value="HIT/MYND zinc finger-like"/>
    <property type="match status" value="1"/>
</dbReference>
<reference evidence="7" key="1">
    <citation type="journal article" date="2012" name="PLoS Genet.">
        <title>The genomes of the fungal plant pathogens Cladosporium fulvum and Dothistroma septosporum reveal adaptation to different hosts and lifestyles but also signatures of common ancestry.</title>
        <authorList>
            <person name="de Wit P.J.G.M."/>
            <person name="van der Burgt A."/>
            <person name="Oekmen B."/>
            <person name="Stergiopoulos I."/>
            <person name="Abd-Elsalam K.A."/>
            <person name="Aerts A.L."/>
            <person name="Bahkali A.H."/>
            <person name="Beenen H.G."/>
            <person name="Chettri P."/>
            <person name="Cox M.P."/>
            <person name="Datema E."/>
            <person name="de Vries R.P."/>
            <person name="Dhillon B."/>
            <person name="Ganley A.R."/>
            <person name="Griffiths S.A."/>
            <person name="Guo Y."/>
            <person name="Hamelin R.C."/>
            <person name="Henrissat B."/>
            <person name="Kabir M.S."/>
            <person name="Jashni M.K."/>
            <person name="Kema G."/>
            <person name="Klaubauf S."/>
            <person name="Lapidus A."/>
            <person name="Levasseur A."/>
            <person name="Lindquist E."/>
            <person name="Mehrabi R."/>
            <person name="Ohm R.A."/>
            <person name="Owen T.J."/>
            <person name="Salamov A."/>
            <person name="Schwelm A."/>
            <person name="Schijlen E."/>
            <person name="Sun H."/>
            <person name="van den Burg H.A."/>
            <person name="van Ham R.C.H.J."/>
            <person name="Zhang S."/>
            <person name="Goodwin S.B."/>
            <person name="Grigoriev I.V."/>
            <person name="Collemare J."/>
            <person name="Bradshaw R.E."/>
        </authorList>
    </citation>
    <scope>NUCLEOTIDE SEQUENCE [LARGE SCALE GENOMIC DNA]</scope>
    <source>
        <strain evidence="7">NZE10 / CBS 128990</strain>
    </source>
</reference>
<evidence type="ECO:0000256" key="4">
    <source>
        <dbReference type="PROSITE-ProRule" id="PRU00134"/>
    </source>
</evidence>
<dbReference type="PROSITE" id="PS01360">
    <property type="entry name" value="ZF_MYND_1"/>
    <property type="match status" value="1"/>
</dbReference>
<dbReference type="InterPro" id="IPR002893">
    <property type="entry name" value="Znf_MYND"/>
</dbReference>
<dbReference type="OrthoDB" id="3648505at2759"/>
<accession>N1PQQ6</accession>
<reference evidence="6 7" key="2">
    <citation type="journal article" date="2012" name="PLoS Pathog.">
        <title>Diverse lifestyles and strategies of plant pathogenesis encoded in the genomes of eighteen Dothideomycetes fungi.</title>
        <authorList>
            <person name="Ohm R.A."/>
            <person name="Feau N."/>
            <person name="Henrissat B."/>
            <person name="Schoch C.L."/>
            <person name="Horwitz B.A."/>
            <person name="Barry K.W."/>
            <person name="Condon B.J."/>
            <person name="Copeland A.C."/>
            <person name="Dhillon B."/>
            <person name="Glaser F."/>
            <person name="Hesse C.N."/>
            <person name="Kosti I."/>
            <person name="LaButti K."/>
            <person name="Lindquist E.A."/>
            <person name="Lucas S."/>
            <person name="Salamov A.A."/>
            <person name="Bradshaw R.E."/>
            <person name="Ciuffetti L."/>
            <person name="Hamelin R.C."/>
            <person name="Kema G.H.J."/>
            <person name="Lawrence C."/>
            <person name="Scott J.A."/>
            <person name="Spatafora J.W."/>
            <person name="Turgeon B.G."/>
            <person name="de Wit P.J.G.M."/>
            <person name="Zhong S."/>
            <person name="Goodwin S.B."/>
            <person name="Grigoriev I.V."/>
        </authorList>
    </citation>
    <scope>NUCLEOTIDE SEQUENCE [LARGE SCALE GENOMIC DNA]</scope>
    <source>
        <strain evidence="7">NZE10 / CBS 128990</strain>
    </source>
</reference>